<keyword evidence="2" id="KW-1133">Transmembrane helix</keyword>
<evidence type="ECO:0000256" key="1">
    <source>
        <dbReference type="SAM" id="MobiDB-lite"/>
    </source>
</evidence>
<feature type="transmembrane region" description="Helical" evidence="2">
    <location>
        <begin position="102"/>
        <end position="121"/>
    </location>
</feature>
<organism evidence="3 4">
    <name type="scientific">Rudaeicoccus suwonensis</name>
    <dbReference type="NCBI Taxonomy" id="657409"/>
    <lineage>
        <taxon>Bacteria</taxon>
        <taxon>Bacillati</taxon>
        <taxon>Actinomycetota</taxon>
        <taxon>Actinomycetes</taxon>
        <taxon>Micrococcales</taxon>
        <taxon>Dermacoccaceae</taxon>
        <taxon>Rudaeicoccus</taxon>
    </lineage>
</organism>
<accession>A0A561E0V5</accession>
<feature type="compositionally biased region" description="Low complexity" evidence="1">
    <location>
        <begin position="26"/>
        <end position="57"/>
    </location>
</feature>
<dbReference type="AlphaFoldDB" id="A0A561E0V5"/>
<keyword evidence="2" id="KW-0472">Membrane</keyword>
<comment type="caution">
    <text evidence="3">The sequence shown here is derived from an EMBL/GenBank/DDBJ whole genome shotgun (WGS) entry which is preliminary data.</text>
</comment>
<name>A0A561E0V5_9MICO</name>
<protein>
    <submittedName>
        <fullName evidence="3">Uncharacterized protein</fullName>
    </submittedName>
</protein>
<dbReference type="Proteomes" id="UP000318297">
    <property type="component" value="Unassembled WGS sequence"/>
</dbReference>
<evidence type="ECO:0000313" key="3">
    <source>
        <dbReference type="EMBL" id="TWE09222.1"/>
    </source>
</evidence>
<keyword evidence="4" id="KW-1185">Reference proteome</keyword>
<dbReference type="EMBL" id="VIVQ01000003">
    <property type="protein sequence ID" value="TWE09222.1"/>
    <property type="molecule type" value="Genomic_DNA"/>
</dbReference>
<reference evidence="3 4" key="1">
    <citation type="submission" date="2019-06" db="EMBL/GenBank/DDBJ databases">
        <title>Sequencing the genomes of 1000 actinobacteria strains.</title>
        <authorList>
            <person name="Klenk H.-P."/>
        </authorList>
    </citation>
    <scope>NUCLEOTIDE SEQUENCE [LARGE SCALE GENOMIC DNA]</scope>
    <source>
        <strain evidence="3 4">DSM 19560</strain>
    </source>
</reference>
<keyword evidence="2" id="KW-0812">Transmembrane</keyword>
<feature type="region of interest" description="Disordered" evidence="1">
    <location>
        <begin position="1"/>
        <end position="93"/>
    </location>
</feature>
<sequence>MMPSSDDMWNRGGGGGFQQVPPPPSTGSQPPGRQQAAQPQPGATPAAAADPWATASPVVNRGTATPSTAGTSPITPSQTLAGGDAETGTPALPQTATAPMPLIGGALLLAVIGLVVGLIWHGANAGVVGWLLAGPVAIIVVGVFLVVDGKRRGSGWYRPQELAPWLLRVSVVVSLVAVVLNAFSIANDVARGRWT</sequence>
<evidence type="ECO:0000256" key="2">
    <source>
        <dbReference type="SAM" id="Phobius"/>
    </source>
</evidence>
<gene>
    <name evidence="3" type="ORF">BKA23_2922</name>
</gene>
<proteinExistence type="predicted"/>
<feature type="transmembrane region" description="Helical" evidence="2">
    <location>
        <begin position="166"/>
        <end position="186"/>
    </location>
</feature>
<evidence type="ECO:0000313" key="4">
    <source>
        <dbReference type="Proteomes" id="UP000318297"/>
    </source>
</evidence>
<feature type="compositionally biased region" description="Polar residues" evidence="1">
    <location>
        <begin position="62"/>
        <end position="80"/>
    </location>
</feature>
<feature type="transmembrane region" description="Helical" evidence="2">
    <location>
        <begin position="127"/>
        <end position="146"/>
    </location>
</feature>